<sequence length="223" mass="25864">MEYIRITSIQDPLFVKMHELMKDVFPPEEVLEFELWKEPLEDPGIRVFVAVREGDVVGATEYRYYPQWNIAMTDFTIIGRQGLSLGRFLAHKRSKDLDELARQNGEELFGMFAEIYDPYGIEDHEFGGAKPMNPFVRREVLSHLGYKKLDFPYLHPSWKNDGEAVKGLDFCFMPADEEITELPSGLVINFLTEYYAVLSAKPQEWYGMIEQLKGKEKISLLPL</sequence>
<dbReference type="EMBL" id="LGUF01000007">
    <property type="protein sequence ID" value="KON87666.1"/>
    <property type="molecule type" value="Genomic_DNA"/>
</dbReference>
<dbReference type="STRING" id="1459.AF332_13055"/>
<gene>
    <name evidence="2" type="ORF">AF332_13055</name>
</gene>
<proteinExistence type="predicted"/>
<keyword evidence="2" id="KW-0808">Transferase</keyword>
<dbReference type="GO" id="GO:0016747">
    <property type="term" value="F:acyltransferase activity, transferring groups other than amino-acyl groups"/>
    <property type="evidence" value="ECO:0007669"/>
    <property type="project" value="InterPro"/>
</dbReference>
<evidence type="ECO:0000313" key="3">
    <source>
        <dbReference type="Proteomes" id="UP000037109"/>
    </source>
</evidence>
<comment type="caution">
    <text evidence="2">The sequence shown here is derived from an EMBL/GenBank/DDBJ whole genome shotgun (WGS) entry which is preliminary data.</text>
</comment>
<keyword evidence="3" id="KW-1185">Reference proteome</keyword>
<reference evidence="3" key="1">
    <citation type="submission" date="2015-07" db="EMBL/GenBank/DDBJ databases">
        <title>Fjat-10036 dsm4.</title>
        <authorList>
            <person name="Liu B."/>
            <person name="Wang J."/>
            <person name="Zhu Y."/>
            <person name="Liu G."/>
            <person name="Chen Q."/>
            <person name="Chen Z."/>
            <person name="Lan J."/>
            <person name="Che J."/>
            <person name="Ge C."/>
            <person name="Shi H."/>
            <person name="Pan Z."/>
            <person name="Liu X."/>
        </authorList>
    </citation>
    <scope>NUCLEOTIDE SEQUENCE [LARGE SCALE GENOMIC DNA]</scope>
    <source>
        <strain evidence="3">DSM 4</strain>
    </source>
</reference>
<dbReference type="RefSeq" id="WP_053435021.1">
    <property type="nucleotide sequence ID" value="NZ_LGUF01000007.1"/>
</dbReference>
<dbReference type="InterPro" id="IPR000182">
    <property type="entry name" value="GNAT_dom"/>
</dbReference>
<dbReference type="AlphaFoldDB" id="A0A0M0GE05"/>
<feature type="domain" description="N-acetyltransferase" evidence="1">
    <location>
        <begin position="4"/>
        <end position="169"/>
    </location>
</feature>
<dbReference type="PATRIC" id="fig|1459.3.peg.2818"/>
<dbReference type="SUPFAM" id="SSF55729">
    <property type="entry name" value="Acyl-CoA N-acyltransferases (Nat)"/>
    <property type="match status" value="1"/>
</dbReference>
<dbReference type="InterPro" id="IPR016181">
    <property type="entry name" value="Acyl_CoA_acyltransferase"/>
</dbReference>
<dbReference type="Gene3D" id="3.40.630.30">
    <property type="match status" value="1"/>
</dbReference>
<accession>A0A0M0GE05</accession>
<dbReference type="OrthoDB" id="2381102at2"/>
<evidence type="ECO:0000313" key="2">
    <source>
        <dbReference type="EMBL" id="KON87666.1"/>
    </source>
</evidence>
<evidence type="ECO:0000259" key="1">
    <source>
        <dbReference type="PROSITE" id="PS51186"/>
    </source>
</evidence>
<name>A0A0M0GE05_SPOGL</name>
<dbReference type="Proteomes" id="UP000037109">
    <property type="component" value="Unassembled WGS sequence"/>
</dbReference>
<organism evidence="2 3">
    <name type="scientific">Sporosarcina globispora</name>
    <name type="common">Bacillus globisporus</name>
    <dbReference type="NCBI Taxonomy" id="1459"/>
    <lineage>
        <taxon>Bacteria</taxon>
        <taxon>Bacillati</taxon>
        <taxon>Bacillota</taxon>
        <taxon>Bacilli</taxon>
        <taxon>Bacillales</taxon>
        <taxon>Caryophanaceae</taxon>
        <taxon>Sporosarcina</taxon>
    </lineage>
</organism>
<protein>
    <submittedName>
        <fullName evidence="2">GNAT family acetyltransferase</fullName>
    </submittedName>
</protein>
<dbReference type="PROSITE" id="PS51186">
    <property type="entry name" value="GNAT"/>
    <property type="match status" value="1"/>
</dbReference>